<evidence type="ECO:0000256" key="4">
    <source>
        <dbReference type="ARBA" id="ARBA00023136"/>
    </source>
</evidence>
<protein>
    <submittedName>
        <fullName evidence="6">ZIP family metal transporter</fullName>
    </submittedName>
</protein>
<dbReference type="Pfam" id="PF02535">
    <property type="entry name" value="Zip"/>
    <property type="match status" value="1"/>
</dbReference>
<dbReference type="PANTHER" id="PTHR11040">
    <property type="entry name" value="ZINC/IRON TRANSPORTER"/>
    <property type="match status" value="1"/>
</dbReference>
<dbReference type="GO" id="GO:0016020">
    <property type="term" value="C:membrane"/>
    <property type="evidence" value="ECO:0007669"/>
    <property type="project" value="UniProtKB-SubCell"/>
</dbReference>
<sequence>MQPFIPLVLLMAAVASSIGGLLLCVRAWSEKSLFAMISVGAGLLLAITLTEMLPHTLQEGGGRVMPFVLVGFSLLFLLDWLSHPGDTGSGTGAASVIGVLSGFLLHAYVEGLSLVASFWLDRQLGWSVLLAMLLHKVPDGVVVASLLLAVTRSRVKALWGATGLGLATLAGAFSFQLAEPFLRKEWFPVLMALTTGVFLYVAATHLIPYLLRERKEGLGLWFLAGMAAYLLFLSLFHHGPHLHA</sequence>
<keyword evidence="4 5" id="KW-0472">Membrane</keyword>
<dbReference type="InterPro" id="IPR003689">
    <property type="entry name" value="ZIP"/>
</dbReference>
<evidence type="ECO:0000313" key="7">
    <source>
        <dbReference type="EMBL" id="QUO42695.1"/>
    </source>
</evidence>
<accession>A0A7T5EN38</accession>
<keyword evidence="2 5" id="KW-0812">Transmembrane</keyword>
<dbReference type="PANTHER" id="PTHR11040:SF44">
    <property type="entry name" value="PROTEIN ZNTC-RELATED"/>
    <property type="match status" value="1"/>
</dbReference>
<proteinExistence type="predicted"/>
<gene>
    <name evidence="6" type="ORF">JD108_07250</name>
    <name evidence="7" type="ORF">KDJ56_06930</name>
</gene>
<feature type="transmembrane region" description="Helical" evidence="5">
    <location>
        <begin position="218"/>
        <end position="236"/>
    </location>
</feature>
<evidence type="ECO:0000256" key="5">
    <source>
        <dbReference type="SAM" id="Phobius"/>
    </source>
</evidence>
<dbReference type="Proteomes" id="UP000595847">
    <property type="component" value="Chromosome"/>
</dbReference>
<evidence type="ECO:0000256" key="1">
    <source>
        <dbReference type="ARBA" id="ARBA00004141"/>
    </source>
</evidence>
<evidence type="ECO:0000313" key="9">
    <source>
        <dbReference type="Proteomes" id="UP000677234"/>
    </source>
</evidence>
<keyword evidence="3 5" id="KW-1133">Transmembrane helix</keyword>
<feature type="transmembrane region" description="Helical" evidence="5">
    <location>
        <begin position="32"/>
        <end position="52"/>
    </location>
</feature>
<dbReference type="GO" id="GO:0005385">
    <property type="term" value="F:zinc ion transmembrane transporter activity"/>
    <property type="evidence" value="ECO:0007669"/>
    <property type="project" value="TreeGrafter"/>
</dbReference>
<feature type="transmembrane region" description="Helical" evidence="5">
    <location>
        <begin position="64"/>
        <end position="81"/>
    </location>
</feature>
<evidence type="ECO:0000256" key="2">
    <source>
        <dbReference type="ARBA" id="ARBA00022692"/>
    </source>
</evidence>
<feature type="transmembrane region" description="Helical" evidence="5">
    <location>
        <begin position="157"/>
        <end position="177"/>
    </location>
</feature>
<feature type="transmembrane region" description="Helical" evidence="5">
    <location>
        <begin position="93"/>
        <end position="120"/>
    </location>
</feature>
<evidence type="ECO:0000256" key="3">
    <source>
        <dbReference type="ARBA" id="ARBA00022989"/>
    </source>
</evidence>
<feature type="transmembrane region" description="Helical" evidence="5">
    <location>
        <begin position="6"/>
        <end position="25"/>
    </location>
</feature>
<feature type="transmembrane region" description="Helical" evidence="5">
    <location>
        <begin position="189"/>
        <end position="211"/>
    </location>
</feature>
<evidence type="ECO:0000313" key="6">
    <source>
        <dbReference type="EMBL" id="QQE75669.1"/>
    </source>
</evidence>
<organism evidence="6 8">
    <name type="scientific">Brevibacillus composti</name>
    <dbReference type="NCBI Taxonomy" id="2796470"/>
    <lineage>
        <taxon>Bacteria</taxon>
        <taxon>Bacillati</taxon>
        <taxon>Bacillota</taxon>
        <taxon>Bacilli</taxon>
        <taxon>Bacillales</taxon>
        <taxon>Paenibacillaceae</taxon>
        <taxon>Brevibacillus</taxon>
    </lineage>
</organism>
<evidence type="ECO:0000313" key="8">
    <source>
        <dbReference type="Proteomes" id="UP000595847"/>
    </source>
</evidence>
<reference evidence="7" key="2">
    <citation type="submission" date="2021-04" db="EMBL/GenBank/DDBJ databases">
        <title>Brevibacillus composti FJAT-54423, complete genome.</title>
        <authorList>
            <person name="Tang R."/>
        </authorList>
    </citation>
    <scope>NUCLEOTIDE SEQUENCE</scope>
    <source>
        <strain evidence="7">FJAT-54424</strain>
    </source>
</reference>
<dbReference type="EMBL" id="CP073708">
    <property type="protein sequence ID" value="QUO42695.1"/>
    <property type="molecule type" value="Genomic_DNA"/>
</dbReference>
<dbReference type="RefSeq" id="WP_198829190.1">
    <property type="nucleotide sequence ID" value="NZ_CP066308.1"/>
</dbReference>
<keyword evidence="9" id="KW-1185">Reference proteome</keyword>
<feature type="transmembrane region" description="Helical" evidence="5">
    <location>
        <begin position="126"/>
        <end position="150"/>
    </location>
</feature>
<name>A0A7T5EN38_9BACL</name>
<dbReference type="Proteomes" id="UP000677234">
    <property type="component" value="Chromosome"/>
</dbReference>
<dbReference type="KEGG" id="bcop:JD108_07250"/>
<dbReference type="AlphaFoldDB" id="A0A7T5EN38"/>
<dbReference type="EMBL" id="CP066308">
    <property type="protein sequence ID" value="QQE75669.1"/>
    <property type="molecule type" value="Genomic_DNA"/>
</dbReference>
<reference evidence="6 8" key="1">
    <citation type="submission" date="2020-12" db="EMBL/GenBank/DDBJ databases">
        <title>strain FJAT-54423T represents a novel species of the genus Brevibacillus.</title>
        <authorList>
            <person name="Tang R."/>
        </authorList>
    </citation>
    <scope>NUCLEOTIDE SEQUENCE [LARGE SCALE GENOMIC DNA]</scope>
    <source>
        <strain evidence="6 8">FJAT-54423</strain>
    </source>
</reference>
<comment type="subcellular location">
    <subcellularLocation>
        <location evidence="1">Membrane</location>
        <topology evidence="1">Multi-pass membrane protein</topology>
    </subcellularLocation>
</comment>